<gene>
    <name evidence="1" type="ORF">GJU95_07415</name>
</gene>
<sequence>MDQIFITINKDASDGKLCGSTNYKGRKLLVRQVQLRDQWLAGYVQILPVDTIYQRIKDSDYDDDLVFLTTVREVTFVGEVILDGEKLDGIFIGVDYNEPFLRNTTINECLKDLQEIVDEIKG</sequence>
<evidence type="ECO:0000313" key="2">
    <source>
        <dbReference type="Proteomes" id="UP000488295"/>
    </source>
</evidence>
<comment type="caution">
    <text evidence="1">The sequence shown here is derived from an EMBL/GenBank/DDBJ whole genome shotgun (WGS) entry which is preliminary data.</text>
</comment>
<dbReference type="EMBL" id="WKKC01000021">
    <property type="protein sequence ID" value="MTE03594.1"/>
    <property type="molecule type" value="Genomic_DNA"/>
</dbReference>
<proteinExistence type="predicted"/>
<dbReference type="Proteomes" id="UP000488295">
    <property type="component" value="Unassembled WGS sequence"/>
</dbReference>
<reference evidence="1 2" key="1">
    <citation type="submission" date="2019-11" db="EMBL/GenBank/DDBJ databases">
        <title>Gastrointestinal microbiota of Peromyscus leucopus.</title>
        <authorList>
            <person name="Milovic A."/>
            <person name="Bassam K."/>
            <person name="Barbour A.G."/>
        </authorList>
    </citation>
    <scope>NUCLEOTIDE SEQUENCE [LARGE SCALE GENOMIC DNA]</scope>
    <source>
        <strain evidence="1 2">LL8</strain>
    </source>
</reference>
<name>A0A9X5AM70_LACJH</name>
<accession>A0A9X5AM70</accession>
<protein>
    <submittedName>
        <fullName evidence="1">Uncharacterized protein</fullName>
    </submittedName>
</protein>
<evidence type="ECO:0000313" key="1">
    <source>
        <dbReference type="EMBL" id="MTE03594.1"/>
    </source>
</evidence>
<dbReference type="RefSeq" id="WP_155692766.1">
    <property type="nucleotide sequence ID" value="NZ_WKKC01000021.1"/>
</dbReference>
<dbReference type="AlphaFoldDB" id="A0A9X5AM70"/>
<organism evidence="1 2">
    <name type="scientific">Lactobacillus johnsonii</name>
    <dbReference type="NCBI Taxonomy" id="33959"/>
    <lineage>
        <taxon>Bacteria</taxon>
        <taxon>Bacillati</taxon>
        <taxon>Bacillota</taxon>
        <taxon>Bacilli</taxon>
        <taxon>Lactobacillales</taxon>
        <taxon>Lactobacillaceae</taxon>
        <taxon>Lactobacillus</taxon>
    </lineage>
</organism>